<dbReference type="InterPro" id="IPR037000">
    <property type="entry name" value="Ski_DNA-bd_sf"/>
</dbReference>
<keyword evidence="4" id="KW-1185">Reference proteome</keyword>
<organism evidence="3 4">
    <name type="scientific">Strongylocentrotus purpuratus</name>
    <name type="common">Purple sea urchin</name>
    <dbReference type="NCBI Taxonomy" id="7668"/>
    <lineage>
        <taxon>Eukaryota</taxon>
        <taxon>Metazoa</taxon>
        <taxon>Echinodermata</taxon>
        <taxon>Eleutherozoa</taxon>
        <taxon>Echinozoa</taxon>
        <taxon>Echinoidea</taxon>
        <taxon>Euechinoidea</taxon>
        <taxon>Echinacea</taxon>
        <taxon>Camarodonta</taxon>
        <taxon>Echinidea</taxon>
        <taxon>Strongylocentrotidae</taxon>
        <taxon>Strongylocentrotus</taxon>
    </lineage>
</organism>
<protein>
    <recommendedName>
        <fullName evidence="2">SKI/SNO/DAC domain-containing protein</fullName>
    </recommendedName>
</protein>
<dbReference type="Pfam" id="PF02437">
    <property type="entry name" value="Ski_Sno_DHD"/>
    <property type="match status" value="1"/>
</dbReference>
<evidence type="ECO:0000259" key="2">
    <source>
        <dbReference type="Pfam" id="PF02437"/>
    </source>
</evidence>
<dbReference type="InterPro" id="IPR009061">
    <property type="entry name" value="DNA-bd_dom_put_sf"/>
</dbReference>
<feature type="compositionally biased region" description="Basic residues" evidence="1">
    <location>
        <begin position="620"/>
        <end position="657"/>
    </location>
</feature>
<sequence length="735" mass="81777">MKINLSAKTKMEMRNEFAELNGIRLAILQMRAGNGGKNIKMYALTQVFQAFQNGRNSVPRTTFHKRLKKLHIDRKPCKLRQIHRLKWLKAVPHRTSKCCLISHDDLLKLCRSCGVKTEGLANENGVKINLKTKHKKHTKNVKKREKKIKRECTDATKFELGHSGRSDRIIECQNLCNAEIPNASKSDIFFARSRSADSDFCTQHVRSIGNTDCKGTTCKQIGDSSGAEHVCSNSTTKSVEFSFSEPCIGFQACERKTVTFDIHSTAFSTADRPLIGAGRANNMRGEVDFDCGEKEGTNMDDNDTTDTCNPIATVSNVSHECDMHSETNITTLKGKEYFGFTGQEKEDNSWQSFGNVPDQDGAAILENTEESNGGEVRFVNGFQFADAAQQIRVGCMDLESDSDQESELSNLEINSNLSDLSELSVSSESLDSVSSTDTSVGELARVRWRARVGSNSDGESECTTSLCSPARFIHGAKPCRNNKPCIANNCGQLSSDTSQCNSNNLWSQHSAMYVKKINNSLRLKDKKCSTVQEYNRNCQRNIQRGVRGNHESEQSRELSYSRNSPEVVVAGQGEHQDSVAETKSEICQKRKRHGEQGDPKKVAELKRKLEAISSELARLQKGKAKKSIGKGAHSKHKKTRRLKPKKTHGGSRIKRSNNRGLDDPKTATFKMSEFLLLPPSLVVRDGDLKPACSMAVPRGVHPPKCHPVWRWKIGGSPLPKPNRHKVLQHGVITAR</sequence>
<dbReference type="InterPro" id="IPR027971">
    <property type="entry name" value="EPOP"/>
</dbReference>
<feature type="compositionally biased region" description="Basic and acidic residues" evidence="1">
    <location>
        <begin position="574"/>
        <end position="601"/>
    </location>
</feature>
<proteinExistence type="predicted"/>
<reference evidence="4" key="1">
    <citation type="submission" date="2015-02" db="EMBL/GenBank/DDBJ databases">
        <title>Genome sequencing for Strongylocentrotus purpuratus.</title>
        <authorList>
            <person name="Murali S."/>
            <person name="Liu Y."/>
            <person name="Vee V."/>
            <person name="English A."/>
            <person name="Wang M."/>
            <person name="Skinner E."/>
            <person name="Han Y."/>
            <person name="Muzny D.M."/>
            <person name="Worley K.C."/>
            <person name="Gibbs R.A."/>
        </authorList>
    </citation>
    <scope>NUCLEOTIDE SEQUENCE</scope>
</reference>
<reference evidence="3" key="2">
    <citation type="submission" date="2021-01" db="UniProtKB">
        <authorList>
            <consortium name="EnsemblMetazoa"/>
        </authorList>
    </citation>
    <scope>IDENTIFICATION</scope>
</reference>
<dbReference type="AlphaFoldDB" id="A0A7M7P3V2"/>
<dbReference type="Gene3D" id="3.10.260.20">
    <property type="entry name" value="Ski"/>
    <property type="match status" value="1"/>
</dbReference>
<dbReference type="PANTHER" id="PTHR23187">
    <property type="entry name" value="FLJ44216 PROTEIN-RELATED"/>
    <property type="match status" value="1"/>
</dbReference>
<dbReference type="KEGG" id="spu:105440533"/>
<dbReference type="RefSeq" id="XP_030845732.1">
    <property type="nucleotide sequence ID" value="XM_030989872.1"/>
</dbReference>
<dbReference type="Pfam" id="PF15223">
    <property type="entry name" value="EPOP"/>
    <property type="match status" value="1"/>
</dbReference>
<evidence type="ECO:0000313" key="3">
    <source>
        <dbReference type="EnsemblMetazoa" id="XP_030845732"/>
    </source>
</evidence>
<dbReference type="GeneID" id="105440533"/>
<feature type="region of interest" description="Disordered" evidence="1">
    <location>
        <begin position="544"/>
        <end position="601"/>
    </location>
</feature>
<feature type="domain" description="SKI/SNO/DAC" evidence="2">
    <location>
        <begin position="42"/>
        <end position="113"/>
    </location>
</feature>
<dbReference type="SUPFAM" id="SSF46955">
    <property type="entry name" value="Putative DNA-binding domain"/>
    <property type="match status" value="1"/>
</dbReference>
<feature type="region of interest" description="Disordered" evidence="1">
    <location>
        <begin position="620"/>
        <end position="665"/>
    </location>
</feature>
<dbReference type="EnsemblMetazoa" id="XM_030989872">
    <property type="protein sequence ID" value="XP_030845732"/>
    <property type="gene ID" value="LOC105440533"/>
</dbReference>
<evidence type="ECO:0000313" key="4">
    <source>
        <dbReference type="Proteomes" id="UP000007110"/>
    </source>
</evidence>
<dbReference type="InParanoid" id="A0A7M7P3V2"/>
<dbReference type="InterPro" id="IPR052119">
    <property type="entry name" value="ElonginBC-PRC2_ViralRestrict"/>
</dbReference>
<name>A0A7M7P3V2_STRPU</name>
<evidence type="ECO:0000256" key="1">
    <source>
        <dbReference type="SAM" id="MobiDB-lite"/>
    </source>
</evidence>
<dbReference type="OrthoDB" id="5988177at2759"/>
<dbReference type="InterPro" id="IPR003380">
    <property type="entry name" value="SKI/SNO/DAC"/>
</dbReference>
<accession>A0A7M7P3V2</accession>
<dbReference type="PANTHER" id="PTHR23187:SF4">
    <property type="entry name" value="SKI_DACH DOMAIN-CONTAINING PROTEIN 1"/>
    <property type="match status" value="1"/>
</dbReference>
<dbReference type="Proteomes" id="UP000007110">
    <property type="component" value="Unassembled WGS sequence"/>
</dbReference>